<proteinExistence type="predicted"/>
<name>A0AC34FTW9_9BILA</name>
<evidence type="ECO:0000313" key="1">
    <source>
        <dbReference type="Proteomes" id="UP000887579"/>
    </source>
</evidence>
<dbReference type="WBParaSite" id="ES5_v2.g20800.t1">
    <property type="protein sequence ID" value="ES5_v2.g20800.t1"/>
    <property type="gene ID" value="ES5_v2.g20800"/>
</dbReference>
<organism evidence="1 2">
    <name type="scientific">Panagrolaimus sp. ES5</name>
    <dbReference type="NCBI Taxonomy" id="591445"/>
    <lineage>
        <taxon>Eukaryota</taxon>
        <taxon>Metazoa</taxon>
        <taxon>Ecdysozoa</taxon>
        <taxon>Nematoda</taxon>
        <taxon>Chromadorea</taxon>
        <taxon>Rhabditida</taxon>
        <taxon>Tylenchina</taxon>
        <taxon>Panagrolaimomorpha</taxon>
        <taxon>Panagrolaimoidea</taxon>
        <taxon>Panagrolaimidae</taxon>
        <taxon>Panagrolaimus</taxon>
    </lineage>
</organism>
<evidence type="ECO:0000313" key="2">
    <source>
        <dbReference type="WBParaSite" id="ES5_v2.g20800.t1"/>
    </source>
</evidence>
<sequence length="93" mass="10613">MSYRDRGPRGHPPAISGLHSLKVDNISYHTTQNDLRRISNRSRSPIHRSRSRSPIRRSRSRSPAAKKDDSRSPSPPKQRSPSRSRSRTRSASK</sequence>
<dbReference type="Proteomes" id="UP000887579">
    <property type="component" value="Unplaced"/>
</dbReference>
<protein>
    <submittedName>
        <fullName evidence="2">Uncharacterized protein</fullName>
    </submittedName>
</protein>
<reference evidence="2" key="1">
    <citation type="submission" date="2022-11" db="UniProtKB">
        <authorList>
            <consortium name="WormBaseParasite"/>
        </authorList>
    </citation>
    <scope>IDENTIFICATION</scope>
</reference>
<accession>A0AC34FTW9</accession>